<name>A0AAW1MXE2_SAPOF</name>
<gene>
    <name evidence="3" type="ORF">RND81_02G103800</name>
</gene>
<dbReference type="PANTHER" id="PTHR31569:SF4">
    <property type="entry name" value="SWIM-TYPE DOMAIN-CONTAINING PROTEIN"/>
    <property type="match status" value="1"/>
</dbReference>
<accession>A0AAW1MXE2</accession>
<evidence type="ECO:0000313" key="4">
    <source>
        <dbReference type="Proteomes" id="UP001443914"/>
    </source>
</evidence>
<dbReference type="EMBL" id="JBDFQZ010000002">
    <property type="protein sequence ID" value="KAK9749122.1"/>
    <property type="molecule type" value="Genomic_DNA"/>
</dbReference>
<dbReference type="Proteomes" id="UP001443914">
    <property type="component" value="Unassembled WGS sequence"/>
</dbReference>
<evidence type="ECO:0000259" key="2">
    <source>
        <dbReference type="Pfam" id="PF10551"/>
    </source>
</evidence>
<dbReference type="Pfam" id="PF10551">
    <property type="entry name" value="MULE"/>
    <property type="match status" value="1"/>
</dbReference>
<sequence length="648" mass="74184">MHIQSTGNFEADVNQLQHKRFKAREELYDSLKSFFAAKGYAISIKNSKKDVCVTIGCDRGGVYRDRRKNPLLSRKRETSTRLTNCPFKIQRNKKSDGLWTLELNEISHNHDASKDMSSHPSCRRLTKTEILEVETLSTSGVQPRNILSSLRLKNPNIQAVARIVYNAKIKIRNEKLDGKSMIQALFEEFGRAKFLYNYKCDENGHLTHLFLAHPKSVMLSKIYRKVYVLDCTYKTNMYKMPLLDVIGISSTNKSFYSCFVFLKKEKYEDYVWALEMFKEMIGPTFQPLVIVSDRDMALKKAILVVFPQSIHLLCIWHIQKKIYAVMYAVSEKSFGEAWVLLELLYKEKAVVITYIKETWMPYKEMFVTTWTNKHPHFGNRVSSRAEGAHAKLKSYLQVSTGDLDQVVSKISLAVENEFYEICSTLQSERIRVPHRCRVPLFKFLLNHVSHFSLSNLFKQYEMVKFGTLKAECTGHFTATMGLPCAHMMSTLKESSLLLNFIDSHWILDTITLPCVDGGGNHSDNDGITGLCGKLLDRYQEAPIVDKKEIEERLAILLNASKLLPLEPNVQLPKGRPPGSLNKRKEATKSTKRAPSGFEIVEASLNRKNKEKIAHSSESQIHFGVSDSEFEINLNMDSSISYPFSFESI</sequence>
<evidence type="ECO:0000256" key="1">
    <source>
        <dbReference type="SAM" id="MobiDB-lite"/>
    </source>
</evidence>
<reference evidence="3" key="1">
    <citation type="submission" date="2024-03" db="EMBL/GenBank/DDBJ databases">
        <title>WGS assembly of Saponaria officinalis var. Norfolk2.</title>
        <authorList>
            <person name="Jenkins J."/>
            <person name="Shu S."/>
            <person name="Grimwood J."/>
            <person name="Barry K."/>
            <person name="Goodstein D."/>
            <person name="Schmutz J."/>
            <person name="Leebens-Mack J."/>
            <person name="Osbourn A."/>
        </authorList>
    </citation>
    <scope>NUCLEOTIDE SEQUENCE [LARGE SCALE GENOMIC DNA]</scope>
    <source>
        <strain evidence="3">JIC</strain>
    </source>
</reference>
<organism evidence="3 4">
    <name type="scientific">Saponaria officinalis</name>
    <name type="common">Common soapwort</name>
    <name type="synonym">Lychnis saponaria</name>
    <dbReference type="NCBI Taxonomy" id="3572"/>
    <lineage>
        <taxon>Eukaryota</taxon>
        <taxon>Viridiplantae</taxon>
        <taxon>Streptophyta</taxon>
        <taxon>Embryophyta</taxon>
        <taxon>Tracheophyta</taxon>
        <taxon>Spermatophyta</taxon>
        <taxon>Magnoliopsida</taxon>
        <taxon>eudicotyledons</taxon>
        <taxon>Gunneridae</taxon>
        <taxon>Pentapetalae</taxon>
        <taxon>Caryophyllales</taxon>
        <taxon>Caryophyllaceae</taxon>
        <taxon>Caryophylleae</taxon>
        <taxon>Saponaria</taxon>
    </lineage>
</organism>
<evidence type="ECO:0000313" key="3">
    <source>
        <dbReference type="EMBL" id="KAK9749122.1"/>
    </source>
</evidence>
<dbReference type="PANTHER" id="PTHR31569">
    <property type="entry name" value="SWIM-TYPE DOMAIN-CONTAINING PROTEIN"/>
    <property type="match status" value="1"/>
</dbReference>
<dbReference type="InterPro" id="IPR018289">
    <property type="entry name" value="MULE_transposase_dom"/>
</dbReference>
<protein>
    <recommendedName>
        <fullName evidence="2">MULE transposase domain-containing protein</fullName>
    </recommendedName>
</protein>
<feature type="domain" description="MULE transposase" evidence="2">
    <location>
        <begin position="226"/>
        <end position="321"/>
    </location>
</feature>
<keyword evidence="4" id="KW-1185">Reference proteome</keyword>
<dbReference type="AlphaFoldDB" id="A0AAW1MXE2"/>
<proteinExistence type="predicted"/>
<comment type="caution">
    <text evidence="3">The sequence shown here is derived from an EMBL/GenBank/DDBJ whole genome shotgun (WGS) entry which is preliminary data.</text>
</comment>
<feature type="region of interest" description="Disordered" evidence="1">
    <location>
        <begin position="568"/>
        <end position="592"/>
    </location>
</feature>
<dbReference type="InterPro" id="IPR052579">
    <property type="entry name" value="Zinc_finger_SWIM"/>
</dbReference>